<dbReference type="Proteomes" id="UP001596147">
    <property type="component" value="Unassembled WGS sequence"/>
</dbReference>
<dbReference type="Gene3D" id="3.40.50.2300">
    <property type="match status" value="2"/>
</dbReference>
<dbReference type="CDD" id="cd06267">
    <property type="entry name" value="PBP1_LacI_sugar_binding-like"/>
    <property type="match status" value="1"/>
</dbReference>
<comment type="caution">
    <text evidence="6">The sequence shown here is derived from an EMBL/GenBank/DDBJ whole genome shotgun (WGS) entry which is preliminary data.</text>
</comment>
<sequence length="322" mass="36111">MVSIKDIAKQAGVAISTVSYALNGSPKVTEETRAKILAVAKELNYVPNAAARTLKKRKTKIIGAFLTDYGGSFFGELLRGMRKTLNEKGYDLIVCTGKESHRFLPEGIIDGAIILDAHFPDEEIITYADRGHRIIVLDREIDHPNIERVLLDNEMGAELAINFLLNNGHKNFVILTGSKESYDSNRRLKAVKEIFSRYPSLNLTIIPGDFDKASGERAAKHILANYAEPVAVFSFNDEMAIGIYNYLEQSQYNVGEHVHIIGFDNIELSNYTRPRLATIHYSKEDWGKAAAEQLLKLIKKEKTERQKISVELLEGESVQKLS</sequence>
<reference evidence="7" key="1">
    <citation type="journal article" date="2019" name="Int. J. Syst. Evol. Microbiol.">
        <title>The Global Catalogue of Microorganisms (GCM) 10K type strain sequencing project: providing services to taxonomists for standard genome sequencing and annotation.</title>
        <authorList>
            <consortium name="The Broad Institute Genomics Platform"/>
            <consortium name="The Broad Institute Genome Sequencing Center for Infectious Disease"/>
            <person name="Wu L."/>
            <person name="Ma J."/>
        </authorList>
    </citation>
    <scope>NUCLEOTIDE SEQUENCE [LARGE SCALE GENOMIC DNA]</scope>
    <source>
        <strain evidence="7">CGMCC 1.12237</strain>
    </source>
</reference>
<keyword evidence="2" id="KW-0805">Transcription regulation</keyword>
<dbReference type="SUPFAM" id="SSF47413">
    <property type="entry name" value="lambda repressor-like DNA-binding domains"/>
    <property type="match status" value="1"/>
</dbReference>
<dbReference type="InterPro" id="IPR010982">
    <property type="entry name" value="Lambda_DNA-bd_dom_sf"/>
</dbReference>
<dbReference type="Pfam" id="PF13377">
    <property type="entry name" value="Peripla_BP_3"/>
    <property type="match status" value="1"/>
</dbReference>
<feature type="domain" description="HTH lacI-type" evidence="5">
    <location>
        <begin position="2"/>
        <end position="56"/>
    </location>
</feature>
<dbReference type="PANTHER" id="PTHR30146">
    <property type="entry name" value="LACI-RELATED TRANSCRIPTIONAL REPRESSOR"/>
    <property type="match status" value="1"/>
</dbReference>
<organism evidence="6 7">
    <name type="scientific">Lederbergia graminis</name>
    <dbReference type="NCBI Taxonomy" id="735518"/>
    <lineage>
        <taxon>Bacteria</taxon>
        <taxon>Bacillati</taxon>
        <taxon>Bacillota</taxon>
        <taxon>Bacilli</taxon>
        <taxon>Bacillales</taxon>
        <taxon>Bacillaceae</taxon>
        <taxon>Lederbergia</taxon>
    </lineage>
</organism>
<evidence type="ECO:0000256" key="4">
    <source>
        <dbReference type="ARBA" id="ARBA00023163"/>
    </source>
</evidence>
<evidence type="ECO:0000256" key="1">
    <source>
        <dbReference type="ARBA" id="ARBA00022491"/>
    </source>
</evidence>
<dbReference type="PANTHER" id="PTHR30146:SF148">
    <property type="entry name" value="HTH-TYPE TRANSCRIPTIONAL REPRESSOR PURR-RELATED"/>
    <property type="match status" value="1"/>
</dbReference>
<accession>A0ABW0LLL5</accession>
<dbReference type="Gene3D" id="1.10.260.40">
    <property type="entry name" value="lambda repressor-like DNA-binding domains"/>
    <property type="match status" value="1"/>
</dbReference>
<keyword evidence="1" id="KW-0678">Repressor</keyword>
<evidence type="ECO:0000256" key="2">
    <source>
        <dbReference type="ARBA" id="ARBA00023015"/>
    </source>
</evidence>
<evidence type="ECO:0000313" key="7">
    <source>
        <dbReference type="Proteomes" id="UP001596147"/>
    </source>
</evidence>
<evidence type="ECO:0000259" key="5">
    <source>
        <dbReference type="PROSITE" id="PS50932"/>
    </source>
</evidence>
<name>A0ABW0LLL5_9BACI</name>
<dbReference type="InterPro" id="IPR000843">
    <property type="entry name" value="HTH_LacI"/>
</dbReference>
<gene>
    <name evidence="6" type="ORF">ACFPM4_17710</name>
</gene>
<dbReference type="InterPro" id="IPR028082">
    <property type="entry name" value="Peripla_BP_I"/>
</dbReference>
<dbReference type="InterPro" id="IPR046335">
    <property type="entry name" value="LacI/GalR-like_sensor"/>
</dbReference>
<dbReference type="GO" id="GO:0003677">
    <property type="term" value="F:DNA binding"/>
    <property type="evidence" value="ECO:0007669"/>
    <property type="project" value="UniProtKB-KW"/>
</dbReference>
<keyword evidence="7" id="KW-1185">Reference proteome</keyword>
<keyword evidence="3 6" id="KW-0238">DNA-binding</keyword>
<keyword evidence="4" id="KW-0804">Transcription</keyword>
<proteinExistence type="predicted"/>
<dbReference type="SMART" id="SM00354">
    <property type="entry name" value="HTH_LACI"/>
    <property type="match status" value="1"/>
</dbReference>
<protein>
    <submittedName>
        <fullName evidence="6">LacI family DNA-binding transcriptional regulator</fullName>
    </submittedName>
</protein>
<dbReference type="CDD" id="cd01392">
    <property type="entry name" value="HTH_LacI"/>
    <property type="match status" value="1"/>
</dbReference>
<evidence type="ECO:0000313" key="6">
    <source>
        <dbReference type="EMBL" id="MFC5466563.1"/>
    </source>
</evidence>
<dbReference type="SUPFAM" id="SSF53822">
    <property type="entry name" value="Periplasmic binding protein-like I"/>
    <property type="match status" value="1"/>
</dbReference>
<dbReference type="EMBL" id="JBHSMC010000027">
    <property type="protein sequence ID" value="MFC5466563.1"/>
    <property type="molecule type" value="Genomic_DNA"/>
</dbReference>
<dbReference type="Pfam" id="PF00356">
    <property type="entry name" value="LacI"/>
    <property type="match status" value="1"/>
</dbReference>
<evidence type="ECO:0000256" key="3">
    <source>
        <dbReference type="ARBA" id="ARBA00023125"/>
    </source>
</evidence>
<dbReference type="PROSITE" id="PS50932">
    <property type="entry name" value="HTH_LACI_2"/>
    <property type="match status" value="1"/>
</dbReference>
<dbReference type="RefSeq" id="WP_144925855.1">
    <property type="nucleotide sequence ID" value="NZ_JBHSMC010000027.1"/>
</dbReference>